<evidence type="ECO:0000256" key="3">
    <source>
        <dbReference type="ARBA" id="ARBA00022946"/>
    </source>
</evidence>
<proteinExistence type="inferred from homology"/>
<dbReference type="PANTHER" id="PTHR13068:SF166">
    <property type="entry name" value="TRANSCRIPTION TERMINATION FACTOR MTERF15, MITOCHONDRIAL-LIKE"/>
    <property type="match status" value="1"/>
</dbReference>
<organism evidence="4 5">
    <name type="scientific">Eucalyptus globulus</name>
    <name type="common">Tasmanian blue gum</name>
    <dbReference type="NCBI Taxonomy" id="34317"/>
    <lineage>
        <taxon>Eukaryota</taxon>
        <taxon>Viridiplantae</taxon>
        <taxon>Streptophyta</taxon>
        <taxon>Embryophyta</taxon>
        <taxon>Tracheophyta</taxon>
        <taxon>Spermatophyta</taxon>
        <taxon>Magnoliopsida</taxon>
        <taxon>eudicotyledons</taxon>
        <taxon>Gunneridae</taxon>
        <taxon>Pentapetalae</taxon>
        <taxon>rosids</taxon>
        <taxon>malvids</taxon>
        <taxon>Myrtales</taxon>
        <taxon>Myrtaceae</taxon>
        <taxon>Myrtoideae</taxon>
        <taxon>Eucalypteae</taxon>
        <taxon>Eucalyptus</taxon>
    </lineage>
</organism>
<gene>
    <name evidence="4" type="ORF">ACJRO7_032379</name>
</gene>
<protein>
    <submittedName>
        <fullName evidence="4">Uncharacterized protein</fullName>
    </submittedName>
</protein>
<dbReference type="InterPro" id="IPR038538">
    <property type="entry name" value="MTERF_sf"/>
</dbReference>
<comment type="caution">
    <text evidence="4">The sequence shown here is derived from an EMBL/GenBank/DDBJ whole genome shotgun (WGS) entry which is preliminary data.</text>
</comment>
<dbReference type="AlphaFoldDB" id="A0ABD3JQH6"/>
<comment type="similarity">
    <text evidence="1">Belongs to the mTERF family.</text>
</comment>
<keyword evidence="5" id="KW-1185">Reference proteome</keyword>
<reference evidence="4 5" key="1">
    <citation type="submission" date="2024-11" db="EMBL/GenBank/DDBJ databases">
        <title>Chromosome-level genome assembly of Eucalyptus globulus Labill. provides insights into its genome evolution.</title>
        <authorList>
            <person name="Li X."/>
        </authorList>
    </citation>
    <scope>NUCLEOTIDE SEQUENCE [LARGE SCALE GENOMIC DNA]</scope>
    <source>
        <strain evidence="4">CL2024</strain>
        <tissue evidence="4">Fresh tender leaves</tissue>
    </source>
</reference>
<accession>A0ABD3JQH6</accession>
<evidence type="ECO:0000313" key="4">
    <source>
        <dbReference type="EMBL" id="KAL3727627.1"/>
    </source>
</evidence>
<dbReference type="FunFam" id="1.25.70.10:FF:000001">
    <property type="entry name" value="Mitochondrial transcription termination factor-like"/>
    <property type="match status" value="1"/>
</dbReference>
<dbReference type="PANTHER" id="PTHR13068">
    <property type="entry name" value="CGI-12 PROTEIN-RELATED"/>
    <property type="match status" value="1"/>
</dbReference>
<keyword evidence="2" id="KW-0806">Transcription termination</keyword>
<evidence type="ECO:0000256" key="1">
    <source>
        <dbReference type="ARBA" id="ARBA00007692"/>
    </source>
</evidence>
<evidence type="ECO:0000313" key="5">
    <source>
        <dbReference type="Proteomes" id="UP001634007"/>
    </source>
</evidence>
<dbReference type="SMART" id="SM00733">
    <property type="entry name" value="Mterf"/>
    <property type="match status" value="5"/>
</dbReference>
<dbReference type="GO" id="GO:0006353">
    <property type="term" value="P:DNA-templated transcription termination"/>
    <property type="evidence" value="ECO:0007669"/>
    <property type="project" value="UniProtKB-KW"/>
</dbReference>
<keyword evidence="2" id="KW-0805">Transcription regulation</keyword>
<dbReference type="Gene3D" id="1.25.70.10">
    <property type="entry name" value="Transcription termination factor 3, mitochondrial"/>
    <property type="match status" value="1"/>
</dbReference>
<keyword evidence="2" id="KW-0804">Transcription</keyword>
<evidence type="ECO:0000256" key="2">
    <source>
        <dbReference type="ARBA" id="ARBA00022472"/>
    </source>
</evidence>
<keyword evidence="3" id="KW-0809">Transit peptide</keyword>
<dbReference type="EMBL" id="JBJKBG010000008">
    <property type="protein sequence ID" value="KAL3727627.1"/>
    <property type="molecule type" value="Genomic_DNA"/>
</dbReference>
<name>A0ABD3JQH6_EUCGL</name>
<dbReference type="Proteomes" id="UP001634007">
    <property type="component" value="Unassembled WGS sequence"/>
</dbReference>
<dbReference type="Pfam" id="PF02536">
    <property type="entry name" value="mTERF"/>
    <property type="match status" value="1"/>
</dbReference>
<dbReference type="InterPro" id="IPR003690">
    <property type="entry name" value="MTERF"/>
</dbReference>
<sequence>MLGLARRALLRLGASSLPPQQARALRLLLRPASTSSKKAHSFTVSYLVGSCGLSPESALAAAKAVQFAAPSRPDSVLEVFRNRGLSPTQVSSVVRRYPRMLISRPDNLSAKLEFLCSRGISGQDLVRLVVAVPGVLTRSLGCHLMPTFEYLSALLQSEAKAVRSIKRSPRILYHDPKVLLVPSIGILRDCGVPEAKIRWSVLSLPGAFFLRSNVRFEDAVSRVKAMGFDPLRTNFLLALQVVRGMNESTWRRKVDAFGEWGWSEEDVVLAFKRNPGCMTMSESKIAAVMDVFVNEMGLDPLYMARRPTMMMLSLQKRIVPRCWVFRVLLSKGLIRTTRSLNGFLGVPEKLFLEKIVTANLGRAPELLDLYNEKMGLTYAS</sequence>